<dbReference type="SUPFAM" id="SSF51905">
    <property type="entry name" value="FAD/NAD(P)-binding domain"/>
    <property type="match status" value="1"/>
</dbReference>
<dbReference type="PANTHER" id="PTHR43004:SF19">
    <property type="entry name" value="BINDING MONOOXYGENASE, PUTATIVE (JCVI)-RELATED"/>
    <property type="match status" value="1"/>
</dbReference>
<keyword evidence="6" id="KW-0560">Oxidoreductase</keyword>
<dbReference type="InterPro" id="IPR002938">
    <property type="entry name" value="FAD-bd"/>
</dbReference>
<reference evidence="6 7" key="1">
    <citation type="submission" date="2019-03" db="EMBL/GenBank/DDBJ databases">
        <title>Lake Tanganyika Metagenome-Assembled Genomes (MAGs).</title>
        <authorList>
            <person name="Tran P."/>
        </authorList>
    </citation>
    <scope>NUCLEOTIDE SEQUENCE [LARGE SCALE GENOMIC DNA]</scope>
    <source>
        <strain evidence="6">K_DeepCast_65m_m2_236</strain>
    </source>
</reference>
<comment type="cofactor">
    <cofactor evidence="1">
        <name>FAD</name>
        <dbReference type="ChEBI" id="CHEBI:57692"/>
    </cofactor>
</comment>
<evidence type="ECO:0000259" key="5">
    <source>
        <dbReference type="Pfam" id="PF01494"/>
    </source>
</evidence>
<dbReference type="Proteomes" id="UP000703893">
    <property type="component" value="Unassembled WGS sequence"/>
</dbReference>
<evidence type="ECO:0000313" key="7">
    <source>
        <dbReference type="Proteomes" id="UP000703893"/>
    </source>
</evidence>
<keyword evidence="3" id="KW-0274">FAD</keyword>
<dbReference type="PANTHER" id="PTHR43004">
    <property type="entry name" value="TRK SYSTEM POTASSIUM UPTAKE PROTEIN"/>
    <property type="match status" value="1"/>
</dbReference>
<dbReference type="InterPro" id="IPR036188">
    <property type="entry name" value="FAD/NAD-bd_sf"/>
</dbReference>
<dbReference type="Gene3D" id="3.50.50.60">
    <property type="entry name" value="FAD/NAD(P)-binding domain"/>
    <property type="match status" value="1"/>
</dbReference>
<name>A0A937X7G2_9BACT</name>
<evidence type="ECO:0000313" key="6">
    <source>
        <dbReference type="EMBL" id="MBM3275725.1"/>
    </source>
</evidence>
<feature type="region of interest" description="Disordered" evidence="4">
    <location>
        <begin position="1"/>
        <end position="20"/>
    </location>
</feature>
<keyword evidence="6" id="KW-0503">Monooxygenase</keyword>
<evidence type="ECO:0000256" key="3">
    <source>
        <dbReference type="ARBA" id="ARBA00022827"/>
    </source>
</evidence>
<sequence>MQFHLNGFKPGDPEIHGTAAAGELPPQVDVLVVGAGPAGLTLAAQLAAFSGITTRVIEQKNGPLQIGQADGIACRTMEMFAAFGFVERVMREAYWVNETCFWRPHRRDPRHIERARVIQDVEDGLSEYPHVILNQARAHDCLLEQMRKGYSPVVPDY</sequence>
<feature type="domain" description="FAD-binding" evidence="5">
    <location>
        <begin position="28"/>
        <end position="144"/>
    </location>
</feature>
<evidence type="ECO:0000256" key="4">
    <source>
        <dbReference type="SAM" id="MobiDB-lite"/>
    </source>
</evidence>
<dbReference type="AlphaFoldDB" id="A0A937X7G2"/>
<comment type="caution">
    <text evidence="6">The sequence shown here is derived from an EMBL/GenBank/DDBJ whole genome shotgun (WGS) entry which is preliminary data.</text>
</comment>
<organism evidence="6 7">
    <name type="scientific">Candidatus Tanganyikabacteria bacterium</name>
    <dbReference type="NCBI Taxonomy" id="2961651"/>
    <lineage>
        <taxon>Bacteria</taxon>
        <taxon>Bacillati</taxon>
        <taxon>Candidatus Sericytochromatia</taxon>
        <taxon>Candidatus Tanganyikabacteria</taxon>
    </lineage>
</organism>
<accession>A0A937X7G2</accession>
<evidence type="ECO:0000256" key="1">
    <source>
        <dbReference type="ARBA" id="ARBA00001974"/>
    </source>
</evidence>
<dbReference type="InterPro" id="IPR050641">
    <property type="entry name" value="RIFMO-like"/>
</dbReference>
<dbReference type="GO" id="GO:0016709">
    <property type="term" value="F:oxidoreductase activity, acting on paired donors, with incorporation or reduction of molecular oxygen, NAD(P)H as one donor, and incorporation of one atom of oxygen"/>
    <property type="evidence" value="ECO:0007669"/>
    <property type="project" value="UniProtKB-ARBA"/>
</dbReference>
<protein>
    <submittedName>
        <fullName evidence="6">FAD-dependent monooxygenase</fullName>
    </submittedName>
</protein>
<keyword evidence="2" id="KW-0285">Flavoprotein</keyword>
<gene>
    <name evidence="6" type="ORF">FJZ00_11270</name>
</gene>
<evidence type="ECO:0000256" key="2">
    <source>
        <dbReference type="ARBA" id="ARBA00022630"/>
    </source>
</evidence>
<dbReference type="Pfam" id="PF01494">
    <property type="entry name" value="FAD_binding_3"/>
    <property type="match status" value="1"/>
</dbReference>
<dbReference type="EMBL" id="VGJX01000695">
    <property type="protein sequence ID" value="MBM3275725.1"/>
    <property type="molecule type" value="Genomic_DNA"/>
</dbReference>
<proteinExistence type="predicted"/>
<dbReference type="GO" id="GO:0071949">
    <property type="term" value="F:FAD binding"/>
    <property type="evidence" value="ECO:0007669"/>
    <property type="project" value="InterPro"/>
</dbReference>
<feature type="non-terminal residue" evidence="6">
    <location>
        <position position="157"/>
    </location>
</feature>